<dbReference type="NCBIfam" id="NF001097">
    <property type="entry name" value="PRK00129.1"/>
    <property type="match status" value="1"/>
</dbReference>
<evidence type="ECO:0000256" key="2">
    <source>
        <dbReference type="ARBA" id="ARBA00009516"/>
    </source>
</evidence>
<evidence type="ECO:0000256" key="14">
    <source>
        <dbReference type="ARBA" id="ARBA00079807"/>
    </source>
</evidence>
<gene>
    <name evidence="17" type="primary">upp_2</name>
    <name evidence="15" type="synonym">upp</name>
    <name evidence="17" type="ORF">MSP8886_01125</name>
</gene>
<evidence type="ECO:0000313" key="18">
    <source>
        <dbReference type="Proteomes" id="UP000092544"/>
    </source>
</evidence>
<dbReference type="GO" id="GO:0006223">
    <property type="term" value="P:uracil salvage"/>
    <property type="evidence" value="ECO:0007669"/>
    <property type="project" value="InterPro"/>
</dbReference>
<evidence type="ECO:0000256" key="9">
    <source>
        <dbReference type="ARBA" id="ARBA00023134"/>
    </source>
</evidence>
<evidence type="ECO:0000256" key="1">
    <source>
        <dbReference type="ARBA" id="ARBA00005180"/>
    </source>
</evidence>
<dbReference type="Proteomes" id="UP000092544">
    <property type="component" value="Unassembled WGS sequence"/>
</dbReference>
<dbReference type="InterPro" id="IPR005765">
    <property type="entry name" value="UPRT"/>
</dbReference>
<comment type="cofactor">
    <cofactor evidence="15">
        <name>Mg(2+)</name>
        <dbReference type="ChEBI" id="CHEBI:18420"/>
    </cofactor>
    <text evidence="15">Binds 1 Mg(2+) ion per subunit. The magnesium is bound as Mg-PRPP.</text>
</comment>
<feature type="binding site" evidence="15">
    <location>
        <position position="113"/>
    </location>
    <ligand>
        <name>5-phospho-alpha-D-ribose 1-diphosphate</name>
        <dbReference type="ChEBI" id="CHEBI:58017"/>
    </ligand>
</feature>
<dbReference type="HAMAP" id="MF_01218_B">
    <property type="entry name" value="Upp_B"/>
    <property type="match status" value="1"/>
</dbReference>
<dbReference type="InterPro" id="IPR000836">
    <property type="entry name" value="PRTase_dom"/>
</dbReference>
<evidence type="ECO:0000256" key="15">
    <source>
        <dbReference type="HAMAP-Rule" id="MF_01218"/>
    </source>
</evidence>
<keyword evidence="4 15" id="KW-0021">Allosteric enzyme</keyword>
<dbReference type="FunFam" id="3.40.50.2020:FF:000003">
    <property type="entry name" value="Uracil phosphoribosyltransferase"/>
    <property type="match status" value="1"/>
</dbReference>
<dbReference type="CDD" id="cd06223">
    <property type="entry name" value="PRTases_typeI"/>
    <property type="match status" value="1"/>
</dbReference>
<evidence type="ECO:0000259" key="16">
    <source>
        <dbReference type="Pfam" id="PF14681"/>
    </source>
</evidence>
<reference evidence="17 18" key="1">
    <citation type="submission" date="2016-06" db="EMBL/GenBank/DDBJ databases">
        <authorList>
            <person name="Kjaerup R.B."/>
            <person name="Dalgaard T.S."/>
            <person name="Juul-Madsen H.R."/>
        </authorList>
    </citation>
    <scope>NUCLEOTIDE SEQUENCE [LARGE SCALE GENOMIC DNA]</scope>
    <source>
        <strain evidence="17 18">CECT 8886</strain>
    </source>
</reference>
<dbReference type="RefSeq" id="WP_067013584.1">
    <property type="nucleotide sequence ID" value="NZ_FLOB01000002.1"/>
</dbReference>
<dbReference type="AlphaFoldDB" id="A0A1A8T7R4"/>
<organism evidence="17 18">
    <name type="scientific">Marinomonas spartinae</name>
    <dbReference type="NCBI Taxonomy" id="1792290"/>
    <lineage>
        <taxon>Bacteria</taxon>
        <taxon>Pseudomonadati</taxon>
        <taxon>Pseudomonadota</taxon>
        <taxon>Gammaproteobacteria</taxon>
        <taxon>Oceanospirillales</taxon>
        <taxon>Oceanospirillaceae</taxon>
        <taxon>Marinomonas</taxon>
    </lineage>
</organism>
<feature type="binding site" evidence="15">
    <location>
        <begin position="208"/>
        <end position="210"/>
    </location>
    <ligand>
        <name>uracil</name>
        <dbReference type="ChEBI" id="CHEBI:17568"/>
    </ligand>
</feature>
<keyword evidence="5 15" id="KW-0328">Glycosyltransferase</keyword>
<protein>
    <recommendedName>
        <fullName evidence="13 15">Uracil phosphoribosyltransferase</fullName>
        <ecNumber evidence="3 15">2.4.2.9</ecNumber>
    </recommendedName>
    <alternativeName>
        <fullName evidence="10 15">UMP pyrophosphorylase</fullName>
    </alternativeName>
    <alternativeName>
        <fullName evidence="14 15">UPRTase</fullName>
    </alternativeName>
</protein>
<evidence type="ECO:0000313" key="17">
    <source>
        <dbReference type="EMBL" id="SBS28329.1"/>
    </source>
</evidence>
<keyword evidence="7 15" id="KW-0547">Nucleotide-binding</keyword>
<dbReference type="InterPro" id="IPR050054">
    <property type="entry name" value="UPRTase/APRTase"/>
</dbReference>
<dbReference type="GO" id="GO:0005737">
    <property type="term" value="C:cytoplasm"/>
    <property type="evidence" value="ECO:0007669"/>
    <property type="project" value="UniProtKB-ARBA"/>
</dbReference>
<dbReference type="InterPro" id="IPR034332">
    <property type="entry name" value="Upp_B"/>
</dbReference>
<keyword evidence="6 15" id="KW-0808">Transferase</keyword>
<dbReference type="Gene3D" id="3.40.50.2020">
    <property type="match status" value="1"/>
</dbReference>
<dbReference type="PANTHER" id="PTHR32315">
    <property type="entry name" value="ADENINE PHOSPHORIBOSYLTRANSFERASE"/>
    <property type="match status" value="1"/>
</dbReference>
<proteinExistence type="inferred from homology"/>
<feature type="domain" description="Phosphoribosyltransferase" evidence="16">
    <location>
        <begin position="16"/>
        <end position="217"/>
    </location>
</feature>
<feature type="binding site" evidence="15">
    <location>
        <position position="209"/>
    </location>
    <ligand>
        <name>5-phospho-alpha-D-ribose 1-diphosphate</name>
        <dbReference type="ChEBI" id="CHEBI:58017"/>
    </ligand>
</feature>
<feature type="binding site" evidence="15">
    <location>
        <position position="203"/>
    </location>
    <ligand>
        <name>uracil</name>
        <dbReference type="ChEBI" id="CHEBI:17568"/>
    </ligand>
</feature>
<comment type="similarity">
    <text evidence="2 15">Belongs to the UPRTase family.</text>
</comment>
<evidence type="ECO:0000256" key="6">
    <source>
        <dbReference type="ARBA" id="ARBA00022679"/>
    </source>
</evidence>
<dbReference type="STRING" id="1792290.MSP8886_01125"/>
<dbReference type="InterPro" id="IPR029057">
    <property type="entry name" value="PRTase-like"/>
</dbReference>
<dbReference type="EMBL" id="FLOB01000002">
    <property type="protein sequence ID" value="SBS28329.1"/>
    <property type="molecule type" value="Genomic_DNA"/>
</dbReference>
<feature type="binding site" evidence="15">
    <location>
        <begin position="140"/>
        <end position="148"/>
    </location>
    <ligand>
        <name>5-phospho-alpha-D-ribose 1-diphosphate</name>
        <dbReference type="ChEBI" id="CHEBI:58017"/>
    </ligand>
</feature>
<keyword evidence="9 15" id="KW-0342">GTP-binding</keyword>
<dbReference type="NCBIfam" id="TIGR01091">
    <property type="entry name" value="upp"/>
    <property type="match status" value="1"/>
</dbReference>
<comment type="activity regulation">
    <text evidence="15">Allosterically activated by GTP.</text>
</comment>
<dbReference type="UniPathway" id="UPA00574">
    <property type="reaction ID" value="UER00636"/>
</dbReference>
<name>A0A1A8T7R4_9GAMM</name>
<evidence type="ECO:0000256" key="8">
    <source>
        <dbReference type="ARBA" id="ARBA00022842"/>
    </source>
</evidence>
<feature type="binding site" evidence="15">
    <location>
        <position position="88"/>
    </location>
    <ligand>
        <name>5-phospho-alpha-D-ribose 1-diphosphate</name>
        <dbReference type="ChEBI" id="CHEBI:58017"/>
    </ligand>
</feature>
<evidence type="ECO:0000256" key="7">
    <source>
        <dbReference type="ARBA" id="ARBA00022741"/>
    </source>
</evidence>
<comment type="pathway">
    <text evidence="1 15">Pyrimidine metabolism; UMP biosynthesis via salvage pathway; UMP from uracil: step 1/1.</text>
</comment>
<evidence type="ECO:0000256" key="12">
    <source>
        <dbReference type="ARBA" id="ARBA00056901"/>
    </source>
</evidence>
<dbReference type="OrthoDB" id="9781675at2"/>
<dbReference type="GO" id="GO:0000287">
    <property type="term" value="F:magnesium ion binding"/>
    <property type="evidence" value="ECO:0007669"/>
    <property type="project" value="UniProtKB-UniRule"/>
</dbReference>
<comment type="function">
    <text evidence="12 15">Catalyzes the conversion of uracil and 5-phospho-alpha-D-ribose 1-diphosphate (PRPP) to UMP and diphosphate.</text>
</comment>
<evidence type="ECO:0000256" key="3">
    <source>
        <dbReference type="ARBA" id="ARBA00011894"/>
    </source>
</evidence>
<dbReference type="PANTHER" id="PTHR32315:SF4">
    <property type="entry name" value="URACIL PHOSPHORIBOSYLTRANSFERASE, CHLOROPLASTIC"/>
    <property type="match status" value="1"/>
</dbReference>
<comment type="catalytic activity">
    <reaction evidence="11 15">
        <text>UMP + diphosphate = 5-phospho-alpha-D-ribose 1-diphosphate + uracil</text>
        <dbReference type="Rhea" id="RHEA:13017"/>
        <dbReference type="ChEBI" id="CHEBI:17568"/>
        <dbReference type="ChEBI" id="CHEBI:33019"/>
        <dbReference type="ChEBI" id="CHEBI:57865"/>
        <dbReference type="ChEBI" id="CHEBI:58017"/>
        <dbReference type="EC" id="2.4.2.9"/>
    </reaction>
</comment>
<evidence type="ECO:0000256" key="11">
    <source>
        <dbReference type="ARBA" id="ARBA00052919"/>
    </source>
</evidence>
<evidence type="ECO:0000256" key="10">
    <source>
        <dbReference type="ARBA" id="ARBA00031082"/>
    </source>
</evidence>
<keyword evidence="18" id="KW-1185">Reference proteome</keyword>
<dbReference type="Pfam" id="PF14681">
    <property type="entry name" value="UPRTase"/>
    <property type="match status" value="1"/>
</dbReference>
<dbReference type="GO" id="GO:0004845">
    <property type="term" value="F:uracil phosphoribosyltransferase activity"/>
    <property type="evidence" value="ECO:0007669"/>
    <property type="project" value="UniProtKB-UniRule"/>
</dbReference>
<dbReference type="GO" id="GO:0044206">
    <property type="term" value="P:UMP salvage"/>
    <property type="evidence" value="ECO:0007669"/>
    <property type="project" value="UniProtKB-UniRule"/>
</dbReference>
<sequence length="218" mass="24207">MTRDEILSTYTDISIIEHPFVKHKLTSLRDKNTSTREFRMLVEELGTLIGYEATRDLETVDTEVETPLETTLSPVLKGKKLCIVTIMRAGNGLAEGVLKLSPSARVGHVGMYRDPDTKQPVEYYLKMPHSINERTIIVVDPMLATGNSAIAAISKMKDMGAQDIRFICLFAAPEGIEAFKKAHPDVPMFIGAIDRELDDHAYIRPGVGDAGDRIYGTR</sequence>
<dbReference type="EC" id="2.4.2.9" evidence="3 15"/>
<accession>A0A1A8T7R4</accession>
<evidence type="ECO:0000256" key="4">
    <source>
        <dbReference type="ARBA" id="ARBA00022533"/>
    </source>
</evidence>
<dbReference type="GO" id="GO:0005525">
    <property type="term" value="F:GTP binding"/>
    <property type="evidence" value="ECO:0007669"/>
    <property type="project" value="UniProtKB-KW"/>
</dbReference>
<evidence type="ECO:0000256" key="13">
    <source>
        <dbReference type="ARBA" id="ARBA00072146"/>
    </source>
</evidence>
<evidence type="ECO:0000256" key="5">
    <source>
        <dbReference type="ARBA" id="ARBA00022676"/>
    </source>
</evidence>
<keyword evidence="8 15" id="KW-0460">Magnesium</keyword>
<dbReference type="SUPFAM" id="SSF53271">
    <property type="entry name" value="PRTase-like"/>
    <property type="match status" value="1"/>
</dbReference>